<organism evidence="2">
    <name type="scientific">marine sediment metagenome</name>
    <dbReference type="NCBI Taxonomy" id="412755"/>
    <lineage>
        <taxon>unclassified sequences</taxon>
        <taxon>metagenomes</taxon>
        <taxon>ecological metagenomes</taxon>
    </lineage>
</organism>
<name>X1TLR4_9ZZZZ</name>
<accession>X1TLR4</accession>
<dbReference type="AlphaFoldDB" id="X1TLR4"/>
<gene>
    <name evidence="2" type="ORF">S12H4_50474</name>
</gene>
<reference evidence="2" key="1">
    <citation type="journal article" date="2014" name="Front. Microbiol.">
        <title>High frequency of phylogenetically diverse reductive dehalogenase-homologous genes in deep subseafloor sedimentary metagenomes.</title>
        <authorList>
            <person name="Kawai M."/>
            <person name="Futagami T."/>
            <person name="Toyoda A."/>
            <person name="Takaki Y."/>
            <person name="Nishi S."/>
            <person name="Hori S."/>
            <person name="Arai W."/>
            <person name="Tsubouchi T."/>
            <person name="Morono Y."/>
            <person name="Uchiyama I."/>
            <person name="Ito T."/>
            <person name="Fujiyama A."/>
            <person name="Inagaki F."/>
            <person name="Takami H."/>
        </authorList>
    </citation>
    <scope>NUCLEOTIDE SEQUENCE</scope>
    <source>
        <strain evidence="2">Expedition CK06-06</strain>
    </source>
</reference>
<evidence type="ECO:0000313" key="2">
    <source>
        <dbReference type="EMBL" id="GAJ06219.1"/>
    </source>
</evidence>
<sequence length="64" mass="7175">MTIRKVLIFTPIVVILFLLQSYFWVPTYEQQSRGNPDRLNEYITASIGDASILNPILSADSASS</sequence>
<feature type="non-terminal residue" evidence="2">
    <location>
        <position position="64"/>
    </location>
</feature>
<proteinExistence type="predicted"/>
<keyword evidence="1" id="KW-0472">Membrane</keyword>
<evidence type="ECO:0000256" key="1">
    <source>
        <dbReference type="SAM" id="Phobius"/>
    </source>
</evidence>
<comment type="caution">
    <text evidence="2">The sequence shown here is derived from an EMBL/GenBank/DDBJ whole genome shotgun (WGS) entry which is preliminary data.</text>
</comment>
<keyword evidence="1" id="KW-0812">Transmembrane</keyword>
<protein>
    <submittedName>
        <fullName evidence="2">Uncharacterized protein</fullName>
    </submittedName>
</protein>
<keyword evidence="1" id="KW-1133">Transmembrane helix</keyword>
<feature type="transmembrane region" description="Helical" evidence="1">
    <location>
        <begin position="6"/>
        <end position="25"/>
    </location>
</feature>
<dbReference type="EMBL" id="BARW01031788">
    <property type="protein sequence ID" value="GAJ06219.1"/>
    <property type="molecule type" value="Genomic_DNA"/>
</dbReference>